<keyword evidence="3" id="KW-0804">Transcription</keyword>
<proteinExistence type="predicted"/>
<keyword evidence="6" id="KW-1185">Reference proteome</keyword>
<dbReference type="SUPFAM" id="SSF48008">
    <property type="entry name" value="GntR ligand-binding domain-like"/>
    <property type="match status" value="1"/>
</dbReference>
<dbReference type="PANTHER" id="PTHR43537">
    <property type="entry name" value="TRANSCRIPTIONAL REGULATOR, GNTR FAMILY"/>
    <property type="match status" value="1"/>
</dbReference>
<dbReference type="InterPro" id="IPR008920">
    <property type="entry name" value="TF_FadR/GntR_C"/>
</dbReference>
<dbReference type="PROSITE" id="PS50949">
    <property type="entry name" value="HTH_GNTR"/>
    <property type="match status" value="1"/>
</dbReference>
<dbReference type="eggNOG" id="COG2186">
    <property type="taxonomic scope" value="Bacteria"/>
</dbReference>
<dbReference type="Pfam" id="PF00392">
    <property type="entry name" value="GntR"/>
    <property type="match status" value="1"/>
</dbReference>
<dbReference type="KEGG" id="psl:Psta_2204"/>
<feature type="domain" description="HTH gntR-type" evidence="4">
    <location>
        <begin position="43"/>
        <end position="111"/>
    </location>
</feature>
<dbReference type="SUPFAM" id="SSF46785">
    <property type="entry name" value="Winged helix' DNA-binding domain"/>
    <property type="match status" value="1"/>
</dbReference>
<dbReference type="GO" id="GO:0003677">
    <property type="term" value="F:DNA binding"/>
    <property type="evidence" value="ECO:0007669"/>
    <property type="project" value="UniProtKB-KW"/>
</dbReference>
<name>D2R2N5_PIRSD</name>
<dbReference type="Gene3D" id="1.20.120.530">
    <property type="entry name" value="GntR ligand-binding domain-like"/>
    <property type="match status" value="1"/>
</dbReference>
<accession>D2R2N5</accession>
<gene>
    <name evidence="5" type="ordered locus">Psta_2204</name>
</gene>
<keyword evidence="2" id="KW-0238">DNA-binding</keyword>
<dbReference type="SMART" id="SM00895">
    <property type="entry name" value="FCD"/>
    <property type="match status" value="1"/>
</dbReference>
<dbReference type="Gene3D" id="1.10.10.10">
    <property type="entry name" value="Winged helix-like DNA-binding domain superfamily/Winged helix DNA-binding domain"/>
    <property type="match status" value="1"/>
</dbReference>
<dbReference type="InterPro" id="IPR036390">
    <property type="entry name" value="WH_DNA-bd_sf"/>
</dbReference>
<dbReference type="GO" id="GO:0003700">
    <property type="term" value="F:DNA-binding transcription factor activity"/>
    <property type="evidence" value="ECO:0007669"/>
    <property type="project" value="InterPro"/>
</dbReference>
<sequence length="264" mass="28644">MKSKARSIMAVTDPKIKLGLLRSLSREKVSAELGPDWQQAPRENLVADIIAAMQRQIVSGELAAGNPLPSEGELAAAFGVSRTVIREAMQTLRARGLVQGSQGKRAVVRSVDAQASVESIQLLMRRAGGSLHQLTEVRRPLEIEIAGLAAQRATPPQIAALRDANRQLAAATDLETAAAADVAFHQRLAEASGNPLFVMLLSMIAGLLEESRRRTIAHSGLRLAVTEHEKILATIEAHEPAEARRAMTRHMQLIERDLSESLER</sequence>
<organism evidence="5 6">
    <name type="scientific">Pirellula staleyi (strain ATCC 27377 / DSM 6068 / ICPB 4128)</name>
    <name type="common">Pirella staleyi</name>
    <dbReference type="NCBI Taxonomy" id="530564"/>
    <lineage>
        <taxon>Bacteria</taxon>
        <taxon>Pseudomonadati</taxon>
        <taxon>Planctomycetota</taxon>
        <taxon>Planctomycetia</taxon>
        <taxon>Pirellulales</taxon>
        <taxon>Pirellulaceae</taxon>
        <taxon>Pirellula</taxon>
    </lineage>
</organism>
<evidence type="ECO:0000259" key="4">
    <source>
        <dbReference type="PROSITE" id="PS50949"/>
    </source>
</evidence>
<dbReference type="HOGENOM" id="CLU_017584_9_1_0"/>
<reference evidence="5 6" key="1">
    <citation type="journal article" date="2009" name="Stand. Genomic Sci.">
        <title>Complete genome sequence of Pirellula staleyi type strain (ATCC 27377).</title>
        <authorList>
            <person name="Clum A."/>
            <person name="Tindall B.J."/>
            <person name="Sikorski J."/>
            <person name="Ivanova N."/>
            <person name="Mavrommatis K."/>
            <person name="Lucas S."/>
            <person name="Glavina del Rio T."/>
            <person name="Nolan M."/>
            <person name="Chen F."/>
            <person name="Tice H."/>
            <person name="Pitluck S."/>
            <person name="Cheng J.F."/>
            <person name="Chertkov O."/>
            <person name="Brettin T."/>
            <person name="Han C."/>
            <person name="Detter J.C."/>
            <person name="Kuske C."/>
            <person name="Bruce D."/>
            <person name="Goodwin L."/>
            <person name="Ovchinikova G."/>
            <person name="Pati A."/>
            <person name="Mikhailova N."/>
            <person name="Chen A."/>
            <person name="Palaniappan K."/>
            <person name="Land M."/>
            <person name="Hauser L."/>
            <person name="Chang Y.J."/>
            <person name="Jeffries C.D."/>
            <person name="Chain P."/>
            <person name="Rohde M."/>
            <person name="Goker M."/>
            <person name="Bristow J."/>
            <person name="Eisen J.A."/>
            <person name="Markowitz V."/>
            <person name="Hugenholtz P."/>
            <person name="Kyrpides N.C."/>
            <person name="Klenk H.P."/>
            <person name="Lapidus A."/>
        </authorList>
    </citation>
    <scope>NUCLEOTIDE SEQUENCE [LARGE SCALE GENOMIC DNA]</scope>
    <source>
        <strain evidence="6">ATCC 27377 / DSM 6068 / ICPB 4128</strain>
    </source>
</reference>
<dbReference type="PRINTS" id="PR00035">
    <property type="entry name" value="HTHGNTR"/>
</dbReference>
<dbReference type="Proteomes" id="UP000001887">
    <property type="component" value="Chromosome"/>
</dbReference>
<dbReference type="InterPro" id="IPR011711">
    <property type="entry name" value="GntR_C"/>
</dbReference>
<dbReference type="CDD" id="cd07377">
    <property type="entry name" value="WHTH_GntR"/>
    <property type="match status" value="1"/>
</dbReference>
<protein>
    <submittedName>
        <fullName evidence="5">GntR domain protein</fullName>
    </submittedName>
</protein>
<dbReference type="PANTHER" id="PTHR43537:SF44">
    <property type="entry name" value="GNTR FAMILY REGULATORY PROTEIN"/>
    <property type="match status" value="1"/>
</dbReference>
<evidence type="ECO:0000313" key="5">
    <source>
        <dbReference type="EMBL" id="ADB16875.1"/>
    </source>
</evidence>
<evidence type="ECO:0000256" key="2">
    <source>
        <dbReference type="ARBA" id="ARBA00023125"/>
    </source>
</evidence>
<evidence type="ECO:0000256" key="3">
    <source>
        <dbReference type="ARBA" id="ARBA00023163"/>
    </source>
</evidence>
<dbReference type="InterPro" id="IPR000524">
    <property type="entry name" value="Tscrpt_reg_HTH_GntR"/>
</dbReference>
<evidence type="ECO:0000256" key="1">
    <source>
        <dbReference type="ARBA" id="ARBA00023015"/>
    </source>
</evidence>
<evidence type="ECO:0000313" key="6">
    <source>
        <dbReference type="Proteomes" id="UP000001887"/>
    </source>
</evidence>
<dbReference type="Pfam" id="PF07729">
    <property type="entry name" value="FCD"/>
    <property type="match status" value="1"/>
</dbReference>
<dbReference type="AlphaFoldDB" id="D2R2N5"/>
<dbReference type="EMBL" id="CP001848">
    <property type="protein sequence ID" value="ADB16875.1"/>
    <property type="molecule type" value="Genomic_DNA"/>
</dbReference>
<keyword evidence="1" id="KW-0805">Transcription regulation</keyword>
<dbReference type="InterPro" id="IPR036388">
    <property type="entry name" value="WH-like_DNA-bd_sf"/>
</dbReference>
<dbReference type="STRING" id="530564.Psta_2204"/>
<dbReference type="SMART" id="SM00345">
    <property type="entry name" value="HTH_GNTR"/>
    <property type="match status" value="1"/>
</dbReference>